<evidence type="ECO:0000313" key="2">
    <source>
        <dbReference type="EMBL" id="RYB92744.1"/>
    </source>
</evidence>
<dbReference type="RefSeq" id="WP_129474348.1">
    <property type="nucleotide sequence ID" value="NZ_SDWS01000002.1"/>
</dbReference>
<evidence type="ECO:0000256" key="1">
    <source>
        <dbReference type="SAM" id="SignalP"/>
    </source>
</evidence>
<dbReference type="Proteomes" id="UP000291838">
    <property type="component" value="Unassembled WGS sequence"/>
</dbReference>
<organism evidence="2 3">
    <name type="scientific">Nocardioides glacieisoli</name>
    <dbReference type="NCBI Taxonomy" id="1168730"/>
    <lineage>
        <taxon>Bacteria</taxon>
        <taxon>Bacillati</taxon>
        <taxon>Actinomycetota</taxon>
        <taxon>Actinomycetes</taxon>
        <taxon>Propionibacteriales</taxon>
        <taxon>Nocardioidaceae</taxon>
        <taxon>Nocardioides</taxon>
    </lineage>
</organism>
<sequence length="234" mass="24314">MTRHLSSVVGLVLAAVLAVVGVGPAVADGTVADGVTLKVTAPRSDTLVKGVWTRIQVTVTNTSSVPAEDVQVTGSGNGVRFRKLSVGALDAQGSRTGLVWAKLRVASSTLKLDATELGVPLGRTSVKLGLRPAPLPPRATGWSGDGVGFQLLGGYINVLKGTVRTSCGTTADFLFPAIAVPRNNEVYGTAVGADGSQMELVLDFLTTTRGVGTMTYSFDDRCRGVLRFTVRANL</sequence>
<gene>
    <name evidence="2" type="ORF">EUA06_07390</name>
</gene>
<keyword evidence="3" id="KW-1185">Reference proteome</keyword>
<feature type="signal peptide" evidence="1">
    <location>
        <begin position="1"/>
        <end position="27"/>
    </location>
</feature>
<evidence type="ECO:0000313" key="3">
    <source>
        <dbReference type="Proteomes" id="UP000291838"/>
    </source>
</evidence>
<protein>
    <submittedName>
        <fullName evidence="2">Uncharacterized protein</fullName>
    </submittedName>
</protein>
<dbReference type="EMBL" id="SDWS01000002">
    <property type="protein sequence ID" value="RYB92744.1"/>
    <property type="molecule type" value="Genomic_DNA"/>
</dbReference>
<name>A0A4Q2RXP8_9ACTN</name>
<dbReference type="AlphaFoldDB" id="A0A4Q2RXP8"/>
<accession>A0A4Q2RXP8</accession>
<keyword evidence="1" id="KW-0732">Signal</keyword>
<comment type="caution">
    <text evidence="2">The sequence shown here is derived from an EMBL/GenBank/DDBJ whole genome shotgun (WGS) entry which is preliminary data.</text>
</comment>
<reference evidence="2 3" key="1">
    <citation type="submission" date="2019-01" db="EMBL/GenBank/DDBJ databases">
        <title>Novel species of Nocardioides.</title>
        <authorList>
            <person name="Liu Q."/>
            <person name="Xin Y.-H."/>
        </authorList>
    </citation>
    <scope>NUCLEOTIDE SEQUENCE [LARGE SCALE GENOMIC DNA]</scope>
    <source>
        <strain evidence="2 3">HLT3-15</strain>
    </source>
</reference>
<proteinExistence type="predicted"/>
<feature type="chain" id="PRO_5020208025" evidence="1">
    <location>
        <begin position="28"/>
        <end position="234"/>
    </location>
</feature>
<dbReference type="OrthoDB" id="3762483at2"/>